<evidence type="ECO:0000313" key="10">
    <source>
        <dbReference type="Proteomes" id="UP000006044"/>
    </source>
</evidence>
<organism evidence="9 10">
    <name type="scientific">Barnesiella intestinihominis YIT 11860</name>
    <dbReference type="NCBI Taxonomy" id="742726"/>
    <lineage>
        <taxon>Bacteria</taxon>
        <taxon>Pseudomonadati</taxon>
        <taxon>Bacteroidota</taxon>
        <taxon>Bacteroidia</taxon>
        <taxon>Bacteroidales</taxon>
        <taxon>Barnesiellaceae</taxon>
        <taxon>Barnesiella</taxon>
    </lineage>
</organism>
<evidence type="ECO:0000256" key="1">
    <source>
        <dbReference type="ARBA" id="ARBA00001231"/>
    </source>
</evidence>
<dbReference type="InterPro" id="IPR011658">
    <property type="entry name" value="PA14_dom"/>
</dbReference>
<dbReference type="STRING" id="742726.HMPREF9448_02852"/>
<keyword evidence="7" id="KW-0732">Signal</keyword>
<dbReference type="GO" id="GO:0005975">
    <property type="term" value="P:carbohydrate metabolic process"/>
    <property type="evidence" value="ECO:0007669"/>
    <property type="project" value="InterPro"/>
</dbReference>
<dbReference type="GO" id="GO:0004563">
    <property type="term" value="F:beta-N-acetylhexosaminidase activity"/>
    <property type="evidence" value="ECO:0007669"/>
    <property type="project" value="UniProtKB-EC"/>
</dbReference>
<dbReference type="InterPro" id="IPR025705">
    <property type="entry name" value="Beta_hexosaminidase_sua/sub"/>
</dbReference>
<sequence>MKRALSISCLWICLLVLSSSVIMGQDNHLDITPTPQSLVQKNGHFTLNSKTSFAIGKTQRADLKKVAAYFQSKILYSTGYNLNIKNSGSSNTISLQIDKSLKIGNEGYQLTVTPKKVIVKAKTPQGVFYGMQSVMQLLPPQIESETIIDNVAWEIPCVEIKDEPAYGYRGMMLDVCRHFHDVEFVKKQLDIMAMFKMNYFHWHLTDDHLWTIEIKKYPRLAEVGSVRRNADGSIHRGFYTQEQIKEVVAYAAERYITVIPEVELPGHALAALTAYPEYSCTGGPFELRNKWGVEDNVYCAGNDKTFEFLQDILEEVIPLFPGKFFHIGGDECPKVRWNECPKCQKRIKDENLKDAHELQSYFIHRIEKIILAHGKSMIGWDEILEGGLAPSATVMSWRGEEGGIAAASMGHDVIMTPSKWMYIDHGQGAVETEPIAIRFGLPLEKTYSYDPKSPKIPENLRHHVLGAQCNMWTEYAVTPEYTEYLLYPRMLALAELDWTPKEKKDYNSFTRRLDNQLIRLDMHHINYHIPMPEGPMADRIAYTENTTLTFHNSRNYPMVYTTDGSDPQTSSTKYEKPLYFNKDVTVKIATMLPSGKLSPVRSIKVVHEKLMPATEKSTQPGIELRRTEGNLYFVKDLDGAHWSVPKIVKDFEFKPDIEDKGAYCYTGYFEVPADGIYYFSSEMDELRIDGKVIISNDGKLIRHSRTRNSIALQKGKHAFQLLMINNNIGGYLRTWNNKGFILAPEGNELELPKPEKLTH</sequence>
<dbReference type="PANTHER" id="PTHR22600:SF57">
    <property type="entry name" value="BETA-N-ACETYLHEXOSAMINIDASE"/>
    <property type="match status" value="1"/>
</dbReference>
<feature type="chain" id="PRO_5003844355" description="beta-N-acetylhexosaminidase" evidence="7">
    <location>
        <begin position="25"/>
        <end position="759"/>
    </location>
</feature>
<keyword evidence="5" id="KW-0326">Glycosidase</keyword>
<dbReference type="OrthoDB" id="1090159at2"/>
<comment type="caution">
    <text evidence="9">The sequence shown here is derived from an EMBL/GenBank/DDBJ whole genome shotgun (WGS) entry which is preliminary data.</text>
</comment>
<dbReference type="EMBL" id="ADLE01000018">
    <property type="protein sequence ID" value="EJZ62169.1"/>
    <property type="molecule type" value="Genomic_DNA"/>
</dbReference>
<dbReference type="Gene3D" id="3.30.379.10">
    <property type="entry name" value="Chitobiase/beta-hexosaminidase domain 2-like"/>
    <property type="match status" value="1"/>
</dbReference>
<dbReference type="SUPFAM" id="SSF56988">
    <property type="entry name" value="Anthrax protective antigen"/>
    <property type="match status" value="1"/>
</dbReference>
<dbReference type="PRINTS" id="PR00738">
    <property type="entry name" value="GLHYDRLASE20"/>
</dbReference>
<evidence type="ECO:0000313" key="9">
    <source>
        <dbReference type="EMBL" id="EJZ62169.1"/>
    </source>
</evidence>
<dbReference type="PANTHER" id="PTHR22600">
    <property type="entry name" value="BETA-HEXOSAMINIDASE"/>
    <property type="match status" value="1"/>
</dbReference>
<dbReference type="InterPro" id="IPR015883">
    <property type="entry name" value="Glyco_hydro_20_cat"/>
</dbReference>
<feature type="domain" description="PA14" evidence="8">
    <location>
        <begin position="618"/>
        <end position="748"/>
    </location>
</feature>
<dbReference type="AlphaFoldDB" id="K0X3J3"/>
<gene>
    <name evidence="9" type="ORF">HMPREF9448_02852</name>
</gene>
<dbReference type="SUPFAM" id="SSF51445">
    <property type="entry name" value="(Trans)glycosidases"/>
    <property type="match status" value="1"/>
</dbReference>
<evidence type="ECO:0000256" key="5">
    <source>
        <dbReference type="ARBA" id="ARBA00023295"/>
    </source>
</evidence>
<name>K0X3J3_9BACT</name>
<dbReference type="eggNOG" id="COG3525">
    <property type="taxonomic scope" value="Bacteria"/>
</dbReference>
<keyword evidence="4" id="KW-0378">Hydrolase</keyword>
<dbReference type="Pfam" id="PF13287">
    <property type="entry name" value="Fn3_assoc"/>
    <property type="match status" value="1"/>
</dbReference>
<dbReference type="EC" id="3.2.1.52" evidence="3"/>
<dbReference type="GeneID" id="77850017"/>
<feature type="signal peptide" evidence="7">
    <location>
        <begin position="1"/>
        <end position="24"/>
    </location>
</feature>
<dbReference type="PATRIC" id="fig|742726.3.peg.2964"/>
<comment type="similarity">
    <text evidence="2">Belongs to the glycosyl hydrolase 20 family.</text>
</comment>
<comment type="catalytic activity">
    <reaction evidence="1">
        <text>Hydrolysis of terminal non-reducing N-acetyl-D-hexosamine residues in N-acetyl-beta-D-hexosaminides.</text>
        <dbReference type="EC" id="3.2.1.52"/>
    </reaction>
</comment>
<reference evidence="9 10" key="1">
    <citation type="submission" date="2012-08" db="EMBL/GenBank/DDBJ databases">
        <title>The Genome Sequence of Barnesiella intestinihominis YIT 11860.</title>
        <authorList>
            <consortium name="The Broad Institute Genome Sequencing Platform"/>
            <person name="Earl A."/>
            <person name="Ward D."/>
            <person name="Feldgarden M."/>
            <person name="Gevers D."/>
            <person name="Morotomi M."/>
            <person name="Walker B."/>
            <person name="Young S.K."/>
            <person name="Zeng Q."/>
            <person name="Gargeya S."/>
            <person name="Fitzgerald M."/>
            <person name="Haas B."/>
            <person name="Abouelleil A."/>
            <person name="Alvarado L."/>
            <person name="Arachchi H.M."/>
            <person name="Berlin A.M."/>
            <person name="Chapman S.B."/>
            <person name="Goldberg J."/>
            <person name="Griggs A."/>
            <person name="Gujja S."/>
            <person name="Hansen M."/>
            <person name="Howarth C."/>
            <person name="Imamovic A."/>
            <person name="Larimer J."/>
            <person name="McCowen C."/>
            <person name="Montmayeur A."/>
            <person name="Murphy C."/>
            <person name="Neiman D."/>
            <person name="Pearson M."/>
            <person name="Priest M."/>
            <person name="Roberts A."/>
            <person name="Saif S."/>
            <person name="Shea T."/>
            <person name="Sisk P."/>
            <person name="Sykes S."/>
            <person name="Wortman J."/>
            <person name="Nusbaum C."/>
            <person name="Birren B."/>
        </authorList>
    </citation>
    <scope>NUCLEOTIDE SEQUENCE [LARGE SCALE GENOMIC DNA]</scope>
    <source>
        <strain evidence="9 10">YIT 11860</strain>
    </source>
</reference>
<dbReference type="RefSeq" id="WP_008863223.1">
    <property type="nucleotide sequence ID" value="NZ_JH815206.1"/>
</dbReference>
<evidence type="ECO:0000256" key="4">
    <source>
        <dbReference type="ARBA" id="ARBA00022801"/>
    </source>
</evidence>
<proteinExistence type="inferred from homology"/>
<dbReference type="Proteomes" id="UP000006044">
    <property type="component" value="Unassembled WGS sequence"/>
</dbReference>
<evidence type="ECO:0000259" key="8">
    <source>
        <dbReference type="SMART" id="SM00758"/>
    </source>
</evidence>
<protein>
    <recommendedName>
        <fullName evidence="3">beta-N-acetylhexosaminidase</fullName>
        <ecNumber evidence="3">3.2.1.52</ecNumber>
    </recommendedName>
</protein>
<dbReference type="SMART" id="SM00758">
    <property type="entry name" value="PA14"/>
    <property type="match status" value="1"/>
</dbReference>
<keyword evidence="10" id="KW-1185">Reference proteome</keyword>
<evidence type="ECO:0000256" key="2">
    <source>
        <dbReference type="ARBA" id="ARBA00006285"/>
    </source>
</evidence>
<dbReference type="InterPro" id="IPR029018">
    <property type="entry name" value="Hex-like_dom2"/>
</dbReference>
<dbReference type="HOGENOM" id="CLU_007082_5_0_10"/>
<feature type="active site" description="Proton donor" evidence="6">
    <location>
        <position position="331"/>
    </location>
</feature>
<dbReference type="InterPro" id="IPR017853">
    <property type="entry name" value="GH"/>
</dbReference>
<accession>K0X3J3</accession>
<evidence type="ECO:0000256" key="7">
    <source>
        <dbReference type="SAM" id="SignalP"/>
    </source>
</evidence>
<dbReference type="CDD" id="cd06563">
    <property type="entry name" value="GH20_chitobiase-like"/>
    <property type="match status" value="1"/>
</dbReference>
<dbReference type="GO" id="GO:0030203">
    <property type="term" value="P:glycosaminoglycan metabolic process"/>
    <property type="evidence" value="ECO:0007669"/>
    <property type="project" value="TreeGrafter"/>
</dbReference>
<dbReference type="GO" id="GO:0016020">
    <property type="term" value="C:membrane"/>
    <property type="evidence" value="ECO:0007669"/>
    <property type="project" value="TreeGrafter"/>
</dbReference>
<dbReference type="Pfam" id="PF02838">
    <property type="entry name" value="Glyco_hydro_20b"/>
    <property type="match status" value="1"/>
</dbReference>
<dbReference type="SUPFAM" id="SSF55545">
    <property type="entry name" value="beta-N-acetylhexosaminidase-like domain"/>
    <property type="match status" value="1"/>
</dbReference>
<dbReference type="Pfam" id="PF00728">
    <property type="entry name" value="Glyco_hydro_20"/>
    <property type="match status" value="1"/>
</dbReference>
<dbReference type="Gene3D" id="3.20.20.80">
    <property type="entry name" value="Glycosidases"/>
    <property type="match status" value="1"/>
</dbReference>
<dbReference type="InterPro" id="IPR026876">
    <property type="entry name" value="Fn3_assoc_repeat"/>
</dbReference>
<evidence type="ECO:0000256" key="6">
    <source>
        <dbReference type="PIRSR" id="PIRSR625705-1"/>
    </source>
</evidence>
<evidence type="ECO:0000256" key="3">
    <source>
        <dbReference type="ARBA" id="ARBA00012663"/>
    </source>
</evidence>
<dbReference type="InterPro" id="IPR015882">
    <property type="entry name" value="HEX_bac_N"/>
</dbReference>